<feature type="signal peptide" evidence="1">
    <location>
        <begin position="1"/>
        <end position="20"/>
    </location>
</feature>
<keyword evidence="3" id="KW-1185">Reference proteome</keyword>
<dbReference type="InterPro" id="IPR046661">
    <property type="entry name" value="DUF6770"/>
</dbReference>
<comment type="caution">
    <text evidence="2">The sequence shown here is derived from an EMBL/GenBank/DDBJ whole genome shotgun (WGS) entry which is preliminary data.</text>
</comment>
<protein>
    <submittedName>
        <fullName evidence="2">DUF6770 family protein</fullName>
    </submittedName>
</protein>
<reference evidence="3" key="1">
    <citation type="submission" date="2023-07" db="EMBL/GenBank/DDBJ databases">
        <title>Isolating and identifying novel microbial strains from the Mariana Trench.</title>
        <authorList>
            <person name="Fu H."/>
        </authorList>
    </citation>
    <scope>NUCLEOTIDE SEQUENCE [LARGE SCALE GENOMIC DNA]</scope>
    <source>
        <strain evidence="3">T-y2</strain>
    </source>
</reference>
<dbReference type="Pfam" id="PF20559">
    <property type="entry name" value="DUF6770"/>
    <property type="match status" value="1"/>
</dbReference>
<accession>A0ABU2KFB1</accession>
<dbReference type="RefSeq" id="WP_311400355.1">
    <property type="nucleotide sequence ID" value="NZ_JAVRBG010000001.1"/>
</dbReference>
<dbReference type="EMBL" id="JAVRBG010000001">
    <property type="protein sequence ID" value="MDT0293388.1"/>
    <property type="molecule type" value="Genomic_DNA"/>
</dbReference>
<proteinExistence type="predicted"/>
<organism evidence="2 3">
    <name type="scientific">Mesonia ostreae</name>
    <dbReference type="NCBI Taxonomy" id="861110"/>
    <lineage>
        <taxon>Bacteria</taxon>
        <taxon>Pseudomonadati</taxon>
        <taxon>Bacteroidota</taxon>
        <taxon>Flavobacteriia</taxon>
        <taxon>Flavobacteriales</taxon>
        <taxon>Flavobacteriaceae</taxon>
        <taxon>Mesonia</taxon>
    </lineage>
</organism>
<name>A0ABU2KFB1_9FLAO</name>
<sequence length="498" mass="58112">MKQKLLFTLACLFVSISFYAQQKKLTGIAAFDLVNSGALMDKKNNVDGYYFFFQADKLKNKKREYAIRMLDNSLNEIATKSYIGDKGLSVLTTKFNNQALMYSLVNEKEKYFKLLAFDKQGNVQIDRNIPVEKKEIKERYSRDILMPIDDKGFLFNFRKNNKRSGYTLEYQATDGNKSWSYSTPKDVKMNFEATPMAANKNYIAVMEYAYKSNFSKDSDVHLLLFDIHTGKLQFKKEFTKEEDPRFLSNVYLDDENNVVVLGEYFEAKDNFVRDESLGIYTQVYNVNGELISNSKNDWEKDIKPIMPSEIGTNDKNRGHIFFNDFVKTKTGEYFAIGERFRKIANAWGIIGGTSYTQLVITDAIMIHFNSDFSIKDIQAFEKGKSRVDSMIDFGSPQYNAHFMSYKGAFDYKYTQFDERRNKFYSIFYDFERIKGEQNKYAYKAIIYNDGEITEDKIYMKNDYDTQTYVMPGKIGHVLLLEYDRKQKSVLARLAKLNL</sequence>
<gene>
    <name evidence="2" type="ORF">RLT85_01945</name>
</gene>
<evidence type="ECO:0000256" key="1">
    <source>
        <dbReference type="SAM" id="SignalP"/>
    </source>
</evidence>
<feature type="chain" id="PRO_5045882266" evidence="1">
    <location>
        <begin position="21"/>
        <end position="498"/>
    </location>
</feature>
<keyword evidence="1" id="KW-0732">Signal</keyword>
<evidence type="ECO:0000313" key="2">
    <source>
        <dbReference type="EMBL" id="MDT0293388.1"/>
    </source>
</evidence>
<dbReference type="Proteomes" id="UP001182991">
    <property type="component" value="Unassembled WGS sequence"/>
</dbReference>
<evidence type="ECO:0000313" key="3">
    <source>
        <dbReference type="Proteomes" id="UP001182991"/>
    </source>
</evidence>